<accession>A0A1A1YH39</accession>
<dbReference type="Proteomes" id="UP000093779">
    <property type="component" value="Unassembled WGS sequence"/>
</dbReference>
<evidence type="ECO:0000313" key="2">
    <source>
        <dbReference type="Proteomes" id="UP000093779"/>
    </source>
</evidence>
<protein>
    <submittedName>
        <fullName evidence="1">Uncharacterized protein</fullName>
    </submittedName>
</protein>
<proteinExistence type="predicted"/>
<dbReference type="InterPro" id="IPR057972">
    <property type="entry name" value="Terminase_7"/>
</dbReference>
<reference evidence="1 2" key="1">
    <citation type="submission" date="2016-06" db="EMBL/GenBank/DDBJ databases">
        <authorList>
            <person name="Kjaerup R.B."/>
            <person name="Dalgaard T.S."/>
            <person name="Juul-Madsen H.R."/>
        </authorList>
    </citation>
    <scope>NUCLEOTIDE SEQUENCE [LARGE SCALE GENOMIC DNA]</scope>
    <source>
        <strain evidence="1 2">ACS1953</strain>
    </source>
</reference>
<name>A0A1A1YH39_9MYCO</name>
<comment type="caution">
    <text evidence="1">The sequence shown here is derived from an EMBL/GenBank/DDBJ whole genome shotgun (WGS) entry which is preliminary data.</text>
</comment>
<sequence>MHGWTDIPNVPNLDAPALPECRLNGQPWPAFAKRTWSIWSSMPHTVRWSDADWLFAEDCLELVVRCAAENSAVALWTESRNRQRIMGTTMDARMGLRIRYVPATDPAAAVDGVASLDDYRQL</sequence>
<evidence type="ECO:0000313" key="1">
    <source>
        <dbReference type="EMBL" id="OBF15046.1"/>
    </source>
</evidence>
<dbReference type="AlphaFoldDB" id="A0A1A1YH39"/>
<dbReference type="EMBL" id="LZHX01000083">
    <property type="protein sequence ID" value="OBF15046.1"/>
    <property type="molecule type" value="Genomic_DNA"/>
</dbReference>
<organism evidence="1 2">
    <name type="scientific">Mycolicibacterium conceptionense</name>
    <dbReference type="NCBI Taxonomy" id="451644"/>
    <lineage>
        <taxon>Bacteria</taxon>
        <taxon>Bacillati</taxon>
        <taxon>Actinomycetota</taxon>
        <taxon>Actinomycetes</taxon>
        <taxon>Mycobacteriales</taxon>
        <taxon>Mycobacteriaceae</taxon>
        <taxon>Mycolicibacterium</taxon>
    </lineage>
</organism>
<gene>
    <name evidence="1" type="ORF">A5726_22980</name>
</gene>
<dbReference type="Pfam" id="PF25673">
    <property type="entry name" value="Terminase_7"/>
    <property type="match status" value="1"/>
</dbReference>